<dbReference type="AlphaFoldDB" id="A0A2V1IXW4"/>
<evidence type="ECO:0000313" key="2">
    <source>
        <dbReference type="Proteomes" id="UP000244925"/>
    </source>
</evidence>
<name>A0A2V1IXW4_9BACT</name>
<sequence>MNQTTDEEQRELAERRKQIIDENAKKFAPLLDYMAQHRKETLELMRRRHAYYTQLITDAEIKTAEEFYERYREHFLMYGIKLKLSDNKKWCSIHLELEDYDYEDYGVEDGKDDTLAEVSPETAFKDLFRNAEVNIFTVEEL</sequence>
<evidence type="ECO:0000313" key="1">
    <source>
        <dbReference type="EMBL" id="PWB09856.1"/>
    </source>
</evidence>
<organism evidence="1 2">
    <name type="scientific">Paramuribaculum intestinale</name>
    <dbReference type="NCBI Taxonomy" id="2094151"/>
    <lineage>
        <taxon>Bacteria</taxon>
        <taxon>Pseudomonadati</taxon>
        <taxon>Bacteroidota</taxon>
        <taxon>Bacteroidia</taxon>
        <taxon>Bacteroidales</taxon>
        <taxon>Muribaculaceae</taxon>
        <taxon>Paramuribaculum</taxon>
    </lineage>
</organism>
<dbReference type="GeneID" id="93424378"/>
<gene>
    <name evidence="1" type="ORF">C5O25_01200</name>
</gene>
<keyword evidence="2" id="KW-1185">Reference proteome</keyword>
<dbReference type="RefSeq" id="WP_107034908.1">
    <property type="nucleotide sequence ID" value="NZ_CAOLHR010000002.1"/>
</dbReference>
<protein>
    <submittedName>
        <fullName evidence="1">Uncharacterized protein</fullName>
    </submittedName>
</protein>
<dbReference type="Proteomes" id="UP000244925">
    <property type="component" value="Unassembled WGS sequence"/>
</dbReference>
<reference evidence="2" key="1">
    <citation type="submission" date="2018-02" db="EMBL/GenBank/DDBJ databases">
        <authorList>
            <person name="Clavel T."/>
            <person name="Strowig T."/>
        </authorList>
    </citation>
    <scope>NUCLEOTIDE SEQUENCE [LARGE SCALE GENOMIC DNA]</scope>
    <source>
        <strain evidence="2">DSM 100764</strain>
    </source>
</reference>
<proteinExistence type="predicted"/>
<accession>A0A2V1IXW4</accession>
<comment type="caution">
    <text evidence="1">The sequence shown here is derived from an EMBL/GenBank/DDBJ whole genome shotgun (WGS) entry which is preliminary data.</text>
</comment>
<dbReference type="EMBL" id="PUBV01000001">
    <property type="protein sequence ID" value="PWB09856.1"/>
    <property type="molecule type" value="Genomic_DNA"/>
</dbReference>